<dbReference type="PANTHER" id="PTHR46825">
    <property type="entry name" value="D-ALANYL-D-ALANINE-CARBOXYPEPTIDASE/ENDOPEPTIDASE AMPH"/>
    <property type="match status" value="1"/>
</dbReference>
<evidence type="ECO:0000313" key="4">
    <source>
        <dbReference type="Proteomes" id="UP000278351"/>
    </source>
</evidence>
<comment type="caution">
    <text evidence="3">The sequence shown here is derived from an EMBL/GenBank/DDBJ whole genome shotgun (WGS) entry which is preliminary data.</text>
</comment>
<dbReference type="InterPro" id="IPR001466">
    <property type="entry name" value="Beta-lactam-related"/>
</dbReference>
<reference evidence="3 4" key="1">
    <citation type="submission" date="2018-11" db="EMBL/GenBank/DDBJ databases">
        <title>Chitinophaga lutea sp.nov., isolate from arsenic contaminated soil.</title>
        <authorList>
            <person name="Zong Y."/>
        </authorList>
    </citation>
    <scope>NUCLEOTIDE SEQUENCE [LARGE SCALE GENOMIC DNA]</scope>
    <source>
        <strain evidence="3 4">ZY74</strain>
    </source>
</reference>
<feature type="signal peptide" evidence="1">
    <location>
        <begin position="1"/>
        <end position="35"/>
    </location>
</feature>
<dbReference type="PANTHER" id="PTHR46825:SF9">
    <property type="entry name" value="BETA-LACTAMASE-RELATED DOMAIN-CONTAINING PROTEIN"/>
    <property type="match status" value="1"/>
</dbReference>
<evidence type="ECO:0000256" key="1">
    <source>
        <dbReference type="SAM" id="SignalP"/>
    </source>
</evidence>
<feature type="domain" description="Beta-lactamase-related" evidence="2">
    <location>
        <begin position="56"/>
        <end position="359"/>
    </location>
</feature>
<evidence type="ECO:0000313" key="3">
    <source>
        <dbReference type="EMBL" id="RPE13811.1"/>
    </source>
</evidence>
<dbReference type="Pfam" id="PF00144">
    <property type="entry name" value="Beta-lactamase"/>
    <property type="match status" value="1"/>
</dbReference>
<protein>
    <submittedName>
        <fullName evidence="3">Class A beta-lactamase-related serine hydrolase</fullName>
    </submittedName>
</protein>
<accession>A0A3N4Q8C2</accession>
<evidence type="ECO:0000259" key="2">
    <source>
        <dbReference type="Pfam" id="PF00144"/>
    </source>
</evidence>
<dbReference type="InterPro" id="IPR050491">
    <property type="entry name" value="AmpC-like"/>
</dbReference>
<dbReference type="SUPFAM" id="SSF56601">
    <property type="entry name" value="beta-lactamase/transpeptidase-like"/>
    <property type="match status" value="1"/>
</dbReference>
<name>A0A3N4Q8C2_9BACT</name>
<dbReference type="GO" id="GO:0016787">
    <property type="term" value="F:hydrolase activity"/>
    <property type="evidence" value="ECO:0007669"/>
    <property type="project" value="UniProtKB-KW"/>
</dbReference>
<dbReference type="InterPro" id="IPR012338">
    <property type="entry name" value="Beta-lactam/transpept-like"/>
</dbReference>
<organism evidence="3 4">
    <name type="scientific">Chitinophaga lutea</name>
    <dbReference type="NCBI Taxonomy" id="2488634"/>
    <lineage>
        <taxon>Bacteria</taxon>
        <taxon>Pseudomonadati</taxon>
        <taxon>Bacteroidota</taxon>
        <taxon>Chitinophagia</taxon>
        <taxon>Chitinophagales</taxon>
        <taxon>Chitinophagaceae</taxon>
        <taxon>Chitinophaga</taxon>
    </lineage>
</organism>
<dbReference type="Proteomes" id="UP000278351">
    <property type="component" value="Unassembled WGS sequence"/>
</dbReference>
<keyword evidence="3" id="KW-0378">Hydrolase</keyword>
<sequence>MDDCGRQHQTPENRTIMKKLSLLLFSACLYTSAQAQTWQDTVARIEAAFSRYKPDGPGAQMAISRNGQVIFSKAWGLADLEHNVKLSTASLIEAGSVSKQFTAAAILLLEQEGKLSLDDEVHKYIPELPDYGTLITIRHLMQHTSGLKDWGSIAAIAGWPRGTKAYDNLDALAIICRQKTLNNVPGAEYIYSNTGYTLMTIIVQRVSGKEMKDFSRPAIFDPAGMQQSIWRSSYKLMVPGRAMAYSTIGPKYLNDMPNESVYGHGGLLTTAEELLRWTQFYTTGKLGNPSLFPKQVTTRPLNNGNPHNYAAGLVVTKLNGKEVIMHSGATASYRANLEYFPELGLTFAFLSNTSAFDRDSTVPFILARNIFIPEPKPKKPQTAVPPLAVPEETLRNYTGWYQFSRDGRGLKLSIKNGQLYAGNNTALYPLGKNRFKNERGGVYEFAEGSFSEITPEKDTLQYKAVDFANINNDGAAARYTGEYYSEEADARVTIEAEGTTVWLVQKANSKLTLNPQYKDGFETPYGPLYFERNEQNKISGFKISISRARNVSFTKVK</sequence>
<dbReference type="AlphaFoldDB" id="A0A3N4Q8C2"/>
<feature type="chain" id="PRO_5018022126" evidence="1">
    <location>
        <begin position="36"/>
        <end position="557"/>
    </location>
</feature>
<dbReference type="EMBL" id="RPDH01000001">
    <property type="protein sequence ID" value="RPE13811.1"/>
    <property type="molecule type" value="Genomic_DNA"/>
</dbReference>
<dbReference type="Gene3D" id="3.40.710.10">
    <property type="entry name" value="DD-peptidase/beta-lactamase superfamily"/>
    <property type="match status" value="1"/>
</dbReference>
<keyword evidence="1" id="KW-0732">Signal</keyword>
<gene>
    <name evidence="3" type="ORF">EGT74_09940</name>
</gene>
<proteinExistence type="predicted"/>
<keyword evidence="4" id="KW-1185">Reference proteome</keyword>